<evidence type="ECO:0000256" key="9">
    <source>
        <dbReference type="ARBA" id="ARBA00022840"/>
    </source>
</evidence>
<keyword evidence="16" id="KW-1185">Reference proteome</keyword>
<dbReference type="PANTHER" id="PTHR27009">
    <property type="entry name" value="RUST RESISTANCE KINASE LR10-RELATED"/>
    <property type="match status" value="1"/>
</dbReference>
<keyword evidence="6" id="KW-0812">Transmembrane</keyword>
<dbReference type="PROSITE" id="PS00108">
    <property type="entry name" value="PROTEIN_KINASE_ST"/>
    <property type="match status" value="1"/>
</dbReference>
<dbReference type="PROSITE" id="PS50011">
    <property type="entry name" value="PROTEIN_KINASE_DOM"/>
    <property type="match status" value="1"/>
</dbReference>
<keyword evidence="4" id="KW-1003">Cell membrane</keyword>
<protein>
    <submittedName>
        <fullName evidence="15">Pr5-like receptor kinase</fullName>
    </submittedName>
</protein>
<dbReference type="InterPro" id="IPR001245">
    <property type="entry name" value="Ser-Thr/Tyr_kinase_cat_dom"/>
</dbReference>
<keyword evidence="10" id="KW-1133">Transmembrane helix</keyword>
<sequence>MDDIRNVANLEQNFAKLSAKMVALDRLRDQVKTKSGLHQKDMDGWLQNVDGRVRRVEEIQSKLNELRRHGFTVSNLHDRSQLNIKIIDNLNVVNALIEVGNASPEFIRAFLSDVAIGQPKAFTQADLRIFTSQFLDKIGSDWFGDVYKGKFRDGKQLTVKVLAEKDVVEEIFMAEVGILSNASHRNLLKLYGYCFERNIKALVNEYMENGSFDKILYKNPRNLEWEKFYSIAIEIAKGLAYLHDGCNDRIIHHDVKAANVLLDQKLSPKIADFGVAKLIEKDRSHLTLTRTRGTPGYKAPEMWIPSSRITCSCDVYSFGMLLFEVLGMRENNQKGQVWFPLQVWKAFEKGELDNIIENCGIKEKDKEKARVLSKVALWCAQFTPEVRPSMSTVVKMLEMEIPVKNPTDPFTPSTK</sequence>
<comment type="caution">
    <text evidence="15">The sequence shown here is derived from an EMBL/GenBank/DDBJ whole genome shotgun (WGS) entry which is preliminary data.</text>
</comment>
<evidence type="ECO:0000313" key="15">
    <source>
        <dbReference type="EMBL" id="KAF5189579.1"/>
    </source>
</evidence>
<name>A0A7J6VWT9_THATH</name>
<evidence type="ECO:0000256" key="6">
    <source>
        <dbReference type="ARBA" id="ARBA00022692"/>
    </source>
</evidence>
<dbReference type="Gene3D" id="1.10.510.10">
    <property type="entry name" value="Transferase(Phosphotransferase) domain 1"/>
    <property type="match status" value="1"/>
</dbReference>
<evidence type="ECO:0000259" key="14">
    <source>
        <dbReference type="PROSITE" id="PS50011"/>
    </source>
</evidence>
<dbReference type="InterPro" id="IPR008271">
    <property type="entry name" value="Ser/Thr_kinase_AS"/>
</dbReference>
<dbReference type="AlphaFoldDB" id="A0A7J6VWT9"/>
<dbReference type="InterPro" id="IPR000719">
    <property type="entry name" value="Prot_kinase_dom"/>
</dbReference>
<evidence type="ECO:0000256" key="13">
    <source>
        <dbReference type="ARBA" id="ARBA00023180"/>
    </source>
</evidence>
<dbReference type="InterPro" id="IPR045874">
    <property type="entry name" value="LRK10/LRL21-25-like"/>
</dbReference>
<comment type="similarity">
    <text evidence="2">In the N-terminal section; belongs to the leguminous lectin family.</text>
</comment>
<accession>A0A7J6VWT9</accession>
<dbReference type="SUPFAM" id="SSF56112">
    <property type="entry name" value="Protein kinase-like (PK-like)"/>
    <property type="match status" value="1"/>
</dbReference>
<comment type="subcellular location">
    <subcellularLocation>
        <location evidence="1">Cell membrane</location>
        <topology evidence="1">Single-pass type I membrane protein</topology>
    </subcellularLocation>
</comment>
<comment type="similarity">
    <text evidence="3">In the C-terminal section; belongs to the protein kinase superfamily. Ser/Thr protein kinase family.</text>
</comment>
<dbReference type="GO" id="GO:0002229">
    <property type="term" value="P:defense response to oomycetes"/>
    <property type="evidence" value="ECO:0007669"/>
    <property type="project" value="UniProtKB-ARBA"/>
</dbReference>
<keyword evidence="7" id="KW-0732">Signal</keyword>
<proteinExistence type="inferred from homology"/>
<reference evidence="15 16" key="1">
    <citation type="submission" date="2020-06" db="EMBL/GenBank/DDBJ databases">
        <title>Transcriptomic and genomic resources for Thalictrum thalictroides and T. hernandezii: Facilitating candidate gene discovery in an emerging model plant lineage.</title>
        <authorList>
            <person name="Arias T."/>
            <person name="Riano-Pachon D.M."/>
            <person name="Di Stilio V.S."/>
        </authorList>
    </citation>
    <scope>NUCLEOTIDE SEQUENCE [LARGE SCALE GENOMIC DNA]</scope>
    <source>
        <strain evidence="16">cv. WT478/WT964</strain>
        <tissue evidence="15">Leaves</tissue>
    </source>
</reference>
<evidence type="ECO:0000313" key="16">
    <source>
        <dbReference type="Proteomes" id="UP000554482"/>
    </source>
</evidence>
<dbReference type="EMBL" id="JABWDY010025273">
    <property type="protein sequence ID" value="KAF5189579.1"/>
    <property type="molecule type" value="Genomic_DNA"/>
</dbReference>
<evidence type="ECO:0000256" key="5">
    <source>
        <dbReference type="ARBA" id="ARBA00022527"/>
    </source>
</evidence>
<evidence type="ECO:0000256" key="8">
    <source>
        <dbReference type="ARBA" id="ARBA00022741"/>
    </source>
</evidence>
<dbReference type="GO" id="GO:0005524">
    <property type="term" value="F:ATP binding"/>
    <property type="evidence" value="ECO:0007669"/>
    <property type="project" value="UniProtKB-KW"/>
</dbReference>
<feature type="domain" description="Protein kinase" evidence="14">
    <location>
        <begin position="132"/>
        <end position="411"/>
    </location>
</feature>
<keyword evidence="8" id="KW-0547">Nucleotide-binding</keyword>
<evidence type="ECO:0000256" key="7">
    <source>
        <dbReference type="ARBA" id="ARBA00022729"/>
    </source>
</evidence>
<evidence type="ECO:0000256" key="10">
    <source>
        <dbReference type="ARBA" id="ARBA00022989"/>
    </source>
</evidence>
<evidence type="ECO:0000256" key="11">
    <source>
        <dbReference type="ARBA" id="ARBA00023136"/>
    </source>
</evidence>
<dbReference type="Proteomes" id="UP000554482">
    <property type="component" value="Unassembled WGS sequence"/>
</dbReference>
<dbReference type="FunFam" id="1.10.510.10:FF:000240">
    <property type="entry name" value="Lectin-domain containing receptor kinase A4.3"/>
    <property type="match status" value="1"/>
</dbReference>
<evidence type="ECO:0000256" key="12">
    <source>
        <dbReference type="ARBA" id="ARBA00023170"/>
    </source>
</evidence>
<evidence type="ECO:0000256" key="4">
    <source>
        <dbReference type="ARBA" id="ARBA00022475"/>
    </source>
</evidence>
<dbReference type="SMART" id="SM00220">
    <property type="entry name" value="S_TKc"/>
    <property type="match status" value="1"/>
</dbReference>
<keyword evidence="11" id="KW-0472">Membrane</keyword>
<gene>
    <name evidence="15" type="ORF">FRX31_020832</name>
</gene>
<keyword evidence="13" id="KW-0325">Glycoprotein</keyword>
<evidence type="ECO:0000256" key="1">
    <source>
        <dbReference type="ARBA" id="ARBA00004251"/>
    </source>
</evidence>
<organism evidence="15 16">
    <name type="scientific">Thalictrum thalictroides</name>
    <name type="common">Rue-anemone</name>
    <name type="synonym">Anemone thalictroides</name>
    <dbReference type="NCBI Taxonomy" id="46969"/>
    <lineage>
        <taxon>Eukaryota</taxon>
        <taxon>Viridiplantae</taxon>
        <taxon>Streptophyta</taxon>
        <taxon>Embryophyta</taxon>
        <taxon>Tracheophyta</taxon>
        <taxon>Spermatophyta</taxon>
        <taxon>Magnoliopsida</taxon>
        <taxon>Ranunculales</taxon>
        <taxon>Ranunculaceae</taxon>
        <taxon>Thalictroideae</taxon>
        <taxon>Thalictrum</taxon>
    </lineage>
</organism>
<keyword evidence="5" id="KW-0723">Serine/threonine-protein kinase</keyword>
<keyword evidence="15" id="KW-0808">Transferase</keyword>
<dbReference type="Pfam" id="PF07714">
    <property type="entry name" value="PK_Tyr_Ser-Thr"/>
    <property type="match status" value="1"/>
</dbReference>
<dbReference type="OrthoDB" id="4062651at2759"/>
<dbReference type="InterPro" id="IPR011009">
    <property type="entry name" value="Kinase-like_dom_sf"/>
</dbReference>
<dbReference type="GO" id="GO:0004674">
    <property type="term" value="F:protein serine/threonine kinase activity"/>
    <property type="evidence" value="ECO:0007669"/>
    <property type="project" value="UniProtKB-KW"/>
</dbReference>
<keyword evidence="9" id="KW-0067">ATP-binding</keyword>
<dbReference type="Gene3D" id="3.30.200.20">
    <property type="entry name" value="Phosphorylase Kinase, domain 1"/>
    <property type="match status" value="1"/>
</dbReference>
<keyword evidence="15" id="KW-0418">Kinase</keyword>
<keyword evidence="12 15" id="KW-0675">Receptor</keyword>
<dbReference type="GO" id="GO:0005886">
    <property type="term" value="C:plasma membrane"/>
    <property type="evidence" value="ECO:0007669"/>
    <property type="project" value="UniProtKB-SubCell"/>
</dbReference>
<evidence type="ECO:0000256" key="3">
    <source>
        <dbReference type="ARBA" id="ARBA00010217"/>
    </source>
</evidence>
<evidence type="ECO:0000256" key="2">
    <source>
        <dbReference type="ARBA" id="ARBA00008536"/>
    </source>
</evidence>